<dbReference type="EMBL" id="LJVE01000030">
    <property type="protein sequence ID" value="KPL14913.1"/>
    <property type="molecule type" value="Genomic_DNA"/>
</dbReference>
<dbReference type="InterPro" id="IPR006260">
    <property type="entry name" value="TonB/TolA_C"/>
</dbReference>
<accession>A0A0S8JYF0</accession>
<evidence type="ECO:0000256" key="4">
    <source>
        <dbReference type="ARBA" id="ARBA00023136"/>
    </source>
</evidence>
<sequence>EPPKKPPETAAKEVVKKGLPDIKPKVYTGSGRGFTYSYYLNILLNKIGKNWTNPFKGKNIVMKSIIYFEVDKNGHIYSIRLEEDSGNNLYNETAMRAVIVTKNLPPLPDEFADDYLKVHLEFLTAQ</sequence>
<feature type="non-terminal residue" evidence="5">
    <location>
        <position position="1"/>
    </location>
</feature>
<comment type="subcellular location">
    <subcellularLocation>
        <location evidence="1">Membrane</location>
        <topology evidence="1">Single-pass membrane protein</topology>
    </subcellularLocation>
</comment>
<dbReference type="GO" id="GO:0016020">
    <property type="term" value="C:membrane"/>
    <property type="evidence" value="ECO:0007669"/>
    <property type="project" value="UniProtKB-SubCell"/>
</dbReference>
<evidence type="ECO:0008006" key="7">
    <source>
        <dbReference type="Google" id="ProtNLM"/>
    </source>
</evidence>
<dbReference type="Gene3D" id="3.30.1150.10">
    <property type="match status" value="1"/>
</dbReference>
<dbReference type="SUPFAM" id="SSF74653">
    <property type="entry name" value="TolA/TonB C-terminal domain"/>
    <property type="match status" value="1"/>
</dbReference>
<evidence type="ECO:0000256" key="1">
    <source>
        <dbReference type="ARBA" id="ARBA00004167"/>
    </source>
</evidence>
<evidence type="ECO:0000313" key="6">
    <source>
        <dbReference type="Proteomes" id="UP000050975"/>
    </source>
</evidence>
<evidence type="ECO:0000256" key="3">
    <source>
        <dbReference type="ARBA" id="ARBA00022989"/>
    </source>
</evidence>
<dbReference type="Pfam" id="PF13103">
    <property type="entry name" value="TonB_2"/>
    <property type="match status" value="1"/>
</dbReference>
<comment type="caution">
    <text evidence="5">The sequence shown here is derived from an EMBL/GenBank/DDBJ whole genome shotgun (WGS) entry which is preliminary data.</text>
</comment>
<dbReference type="NCBIfam" id="TIGR01352">
    <property type="entry name" value="tonB_Cterm"/>
    <property type="match status" value="1"/>
</dbReference>
<organism evidence="5 6">
    <name type="scientific">candidate division WOR_3 bacterium SM1_77</name>
    <dbReference type="NCBI Taxonomy" id="1703778"/>
    <lineage>
        <taxon>Bacteria</taxon>
        <taxon>Bacteria division WOR-3</taxon>
    </lineage>
</organism>
<keyword evidence="2" id="KW-0812">Transmembrane</keyword>
<dbReference type="AlphaFoldDB" id="A0A0S8JYF0"/>
<gene>
    <name evidence="5" type="ORF">AMJ74_02495</name>
</gene>
<keyword evidence="4" id="KW-0472">Membrane</keyword>
<evidence type="ECO:0000313" key="5">
    <source>
        <dbReference type="EMBL" id="KPL14913.1"/>
    </source>
</evidence>
<keyword evidence="3" id="KW-1133">Transmembrane helix</keyword>
<proteinExistence type="predicted"/>
<dbReference type="Proteomes" id="UP000050975">
    <property type="component" value="Unassembled WGS sequence"/>
</dbReference>
<evidence type="ECO:0000256" key="2">
    <source>
        <dbReference type="ARBA" id="ARBA00022692"/>
    </source>
</evidence>
<name>A0A0S8JYF0_UNCW3</name>
<protein>
    <recommendedName>
        <fullName evidence="7">TonB C-terminal domain-containing protein</fullName>
    </recommendedName>
</protein>
<reference evidence="5 6" key="1">
    <citation type="journal article" date="2015" name="Microbiome">
        <title>Genomic resolution of linkages in carbon, nitrogen, and sulfur cycling among widespread estuary sediment bacteria.</title>
        <authorList>
            <person name="Baker B.J."/>
            <person name="Lazar C.S."/>
            <person name="Teske A.P."/>
            <person name="Dick G.J."/>
        </authorList>
    </citation>
    <scope>NUCLEOTIDE SEQUENCE [LARGE SCALE GENOMIC DNA]</scope>
    <source>
        <strain evidence="5">SM1_77</strain>
    </source>
</reference>